<evidence type="ECO:0000313" key="3">
    <source>
        <dbReference type="EMBL" id="ELU08267.1"/>
    </source>
</evidence>
<evidence type="ECO:0000313" key="4">
    <source>
        <dbReference type="EnsemblMetazoa" id="CapteP1931"/>
    </source>
</evidence>
<dbReference type="EnsemblMetazoa" id="CapteT1931">
    <property type="protein sequence ID" value="CapteP1931"/>
    <property type="gene ID" value="CapteG1931"/>
</dbReference>
<feature type="domain" description="Fibrinogen C-terminal" evidence="2">
    <location>
        <begin position="61"/>
        <end position="189"/>
    </location>
</feature>
<reference evidence="4" key="3">
    <citation type="submission" date="2015-06" db="UniProtKB">
        <authorList>
            <consortium name="EnsemblMetazoa"/>
        </authorList>
    </citation>
    <scope>IDENTIFICATION</scope>
</reference>
<reference evidence="5" key="1">
    <citation type="submission" date="2012-12" db="EMBL/GenBank/DDBJ databases">
        <authorList>
            <person name="Hellsten U."/>
            <person name="Grimwood J."/>
            <person name="Chapman J.A."/>
            <person name="Shapiro H."/>
            <person name="Aerts A."/>
            <person name="Otillar R.P."/>
            <person name="Terry A.Y."/>
            <person name="Boore J.L."/>
            <person name="Simakov O."/>
            <person name="Marletaz F."/>
            <person name="Cho S.-J."/>
            <person name="Edsinger-Gonzales E."/>
            <person name="Havlak P."/>
            <person name="Kuo D.-H."/>
            <person name="Larsson T."/>
            <person name="Lv J."/>
            <person name="Arendt D."/>
            <person name="Savage R."/>
            <person name="Osoegawa K."/>
            <person name="de Jong P."/>
            <person name="Lindberg D.R."/>
            <person name="Seaver E.C."/>
            <person name="Weisblat D.A."/>
            <person name="Putnam N.H."/>
            <person name="Grigoriev I.V."/>
            <person name="Rokhsar D.S."/>
        </authorList>
    </citation>
    <scope>NUCLEOTIDE SEQUENCE</scope>
    <source>
        <strain evidence="5">I ESC-2004</strain>
    </source>
</reference>
<evidence type="ECO:0000313" key="5">
    <source>
        <dbReference type="Proteomes" id="UP000014760"/>
    </source>
</evidence>
<proteinExistence type="predicted"/>
<organism evidence="3">
    <name type="scientific">Capitella teleta</name>
    <name type="common">Polychaete worm</name>
    <dbReference type="NCBI Taxonomy" id="283909"/>
    <lineage>
        <taxon>Eukaryota</taxon>
        <taxon>Metazoa</taxon>
        <taxon>Spiralia</taxon>
        <taxon>Lophotrochozoa</taxon>
        <taxon>Annelida</taxon>
        <taxon>Polychaeta</taxon>
        <taxon>Sedentaria</taxon>
        <taxon>Scolecida</taxon>
        <taxon>Capitellidae</taxon>
        <taxon>Capitella</taxon>
    </lineage>
</organism>
<evidence type="ECO:0000259" key="2">
    <source>
        <dbReference type="PROSITE" id="PS51406"/>
    </source>
</evidence>
<reference evidence="3 5" key="2">
    <citation type="journal article" date="2013" name="Nature">
        <title>Insights into bilaterian evolution from three spiralian genomes.</title>
        <authorList>
            <person name="Simakov O."/>
            <person name="Marletaz F."/>
            <person name="Cho S.J."/>
            <person name="Edsinger-Gonzales E."/>
            <person name="Havlak P."/>
            <person name="Hellsten U."/>
            <person name="Kuo D.H."/>
            <person name="Larsson T."/>
            <person name="Lv J."/>
            <person name="Arendt D."/>
            <person name="Savage R."/>
            <person name="Osoegawa K."/>
            <person name="de Jong P."/>
            <person name="Grimwood J."/>
            <person name="Chapman J.A."/>
            <person name="Shapiro H."/>
            <person name="Aerts A."/>
            <person name="Otillar R.P."/>
            <person name="Terry A.Y."/>
            <person name="Boore J.L."/>
            <person name="Grigoriev I.V."/>
            <person name="Lindberg D.R."/>
            <person name="Seaver E.C."/>
            <person name="Weisblat D.A."/>
            <person name="Putnam N.H."/>
            <person name="Rokhsar D.S."/>
        </authorList>
    </citation>
    <scope>NUCLEOTIDE SEQUENCE</scope>
    <source>
        <strain evidence="3 5">I ESC-2004</strain>
    </source>
</reference>
<dbReference type="PANTHER" id="PTHR19143:SF458">
    <property type="entry name" value="FIBRINOGEN C-TERMINAL DOMAIN-CONTAINING PROTEIN-RELATED"/>
    <property type="match status" value="1"/>
</dbReference>
<dbReference type="Pfam" id="PF00147">
    <property type="entry name" value="Fibrinogen_C"/>
    <property type="match status" value="2"/>
</dbReference>
<dbReference type="InterPro" id="IPR050373">
    <property type="entry name" value="Fibrinogen_C-term_domain"/>
</dbReference>
<dbReference type="PROSITE" id="PS51406">
    <property type="entry name" value="FIBRINOGEN_C_2"/>
    <property type="match status" value="1"/>
</dbReference>
<dbReference type="OrthoDB" id="6514358at2759"/>
<dbReference type="PANTHER" id="PTHR19143">
    <property type="entry name" value="FIBRINOGEN/TENASCIN/ANGIOPOEITIN"/>
    <property type="match status" value="1"/>
</dbReference>
<name>R7UWF5_CAPTE</name>
<keyword evidence="1" id="KW-1015">Disulfide bond</keyword>
<dbReference type="GO" id="GO:0005102">
    <property type="term" value="F:signaling receptor binding"/>
    <property type="evidence" value="ECO:0007669"/>
    <property type="project" value="TreeGrafter"/>
</dbReference>
<dbReference type="AlphaFoldDB" id="R7UWF5"/>
<dbReference type="HOGENOM" id="CLU_038628_11_0_1"/>
<dbReference type="GO" id="GO:0001867">
    <property type="term" value="P:complement activation, lectin pathway"/>
    <property type="evidence" value="ECO:0007669"/>
    <property type="project" value="TreeGrafter"/>
</dbReference>
<dbReference type="GO" id="GO:0097367">
    <property type="term" value="F:carbohydrate derivative binding"/>
    <property type="evidence" value="ECO:0007669"/>
    <property type="project" value="TreeGrafter"/>
</dbReference>
<dbReference type="InterPro" id="IPR036056">
    <property type="entry name" value="Fibrinogen-like_C"/>
</dbReference>
<keyword evidence="5" id="KW-1185">Reference proteome</keyword>
<dbReference type="SUPFAM" id="SSF56496">
    <property type="entry name" value="Fibrinogen C-terminal domain-like"/>
    <property type="match status" value="1"/>
</dbReference>
<dbReference type="SMART" id="SM00186">
    <property type="entry name" value="FBG"/>
    <property type="match status" value="1"/>
</dbReference>
<dbReference type="Proteomes" id="UP000014760">
    <property type="component" value="Unassembled WGS sequence"/>
</dbReference>
<accession>R7UWF5</accession>
<evidence type="ECO:0000256" key="1">
    <source>
        <dbReference type="ARBA" id="ARBA00023157"/>
    </source>
</evidence>
<dbReference type="InterPro" id="IPR020837">
    <property type="entry name" value="Fibrinogen_CS"/>
</dbReference>
<gene>
    <name evidence="3" type="ORF">CAPTEDRAFT_1931</name>
</gene>
<protein>
    <recommendedName>
        <fullName evidence="2">Fibrinogen C-terminal domain-containing protein</fullName>
    </recommendedName>
</protein>
<dbReference type="EMBL" id="KB299181">
    <property type="protein sequence ID" value="ELU08267.1"/>
    <property type="molecule type" value="Genomic_DNA"/>
</dbReference>
<dbReference type="STRING" id="283909.R7UWF5"/>
<dbReference type="InterPro" id="IPR014716">
    <property type="entry name" value="Fibrinogen_a/b/g_C_1"/>
</dbReference>
<dbReference type="NCBIfam" id="NF040941">
    <property type="entry name" value="GGGWT_bact"/>
    <property type="match status" value="1"/>
</dbReference>
<dbReference type="OMA" id="TTHFTIC"/>
<dbReference type="EMBL" id="AMQN01006809">
    <property type="status" value="NOT_ANNOTATED_CDS"/>
    <property type="molecule type" value="Genomic_DNA"/>
</dbReference>
<sequence length="189" mass="21397">MDDRINDLDRRTRGAINATLCKELRSRGETKSGMYIILTPKSRMAVYCDMMTDGGGWLTCNRNLHVLTANQPHELRIDLKDNGDTAFAKYSTFNVGPESGKFRLAIGGYSGDAAWDIITACNSVQNILPLCCANRCKRGWWFENCYAANLNGLFLNGAYTGDARGMDWRDWKKFRYSIPFTEMKIRPIA</sequence>
<dbReference type="InterPro" id="IPR002181">
    <property type="entry name" value="Fibrinogen_a/b/g_C_dom"/>
</dbReference>
<dbReference type="PROSITE" id="PS00514">
    <property type="entry name" value="FIBRINOGEN_C_1"/>
    <property type="match status" value="1"/>
</dbReference>
<dbReference type="Gene3D" id="3.90.215.10">
    <property type="entry name" value="Gamma Fibrinogen, chain A, domain 1"/>
    <property type="match status" value="2"/>
</dbReference>
<dbReference type="GO" id="GO:0005615">
    <property type="term" value="C:extracellular space"/>
    <property type="evidence" value="ECO:0007669"/>
    <property type="project" value="TreeGrafter"/>
</dbReference>
<dbReference type="GO" id="GO:0003823">
    <property type="term" value="F:antigen binding"/>
    <property type="evidence" value="ECO:0007669"/>
    <property type="project" value="TreeGrafter"/>
</dbReference>